<proteinExistence type="predicted"/>
<dbReference type="HOGENOM" id="CLU_006842_7_0_0"/>
<dbReference type="InterPro" id="IPR001254">
    <property type="entry name" value="Trypsin_dom"/>
</dbReference>
<dbReference type="PANTHER" id="PTHR24252:SF7">
    <property type="entry name" value="HYALIN"/>
    <property type="match status" value="1"/>
</dbReference>
<dbReference type="Proteomes" id="UP000002012">
    <property type="component" value="Chromosome"/>
</dbReference>
<reference evidence="10 11" key="1">
    <citation type="journal article" date="2010" name="Stand. Genomic Sci.">
        <title>Complete genome sequence of Denitrovibrio acetiphilus type strain (N2460).</title>
        <authorList>
            <person name="Kiss H."/>
            <person name="Lang E."/>
            <person name="Lapidus A."/>
            <person name="Copeland A."/>
            <person name="Nolan M."/>
            <person name="Glavina Del Rio T."/>
            <person name="Chen F."/>
            <person name="Lucas S."/>
            <person name="Tice H."/>
            <person name="Cheng J.F."/>
            <person name="Han C."/>
            <person name="Goodwin L."/>
            <person name="Pitluck S."/>
            <person name="Liolios K."/>
            <person name="Pati A."/>
            <person name="Ivanova N."/>
            <person name="Mavromatis K."/>
            <person name="Chen A."/>
            <person name="Palaniappan K."/>
            <person name="Land M."/>
            <person name="Hauser L."/>
            <person name="Chang Y.J."/>
            <person name="Jeffries C.D."/>
            <person name="Detter J.C."/>
            <person name="Brettin T."/>
            <person name="Spring S."/>
            <person name="Rohde M."/>
            <person name="Goker M."/>
            <person name="Woyke T."/>
            <person name="Bristow J."/>
            <person name="Eisen J.A."/>
            <person name="Markowitz V."/>
            <person name="Hugenholtz P."/>
            <person name="Kyrpides N.C."/>
            <person name="Klenk H.P."/>
        </authorList>
    </citation>
    <scope>NUCLEOTIDE SEQUENCE [LARGE SCALE GENOMIC DNA]</scope>
    <source>
        <strain evidence="11">DSM 12809 / NBRC 114555 / N2460</strain>
    </source>
</reference>
<dbReference type="PROSITE" id="PS00135">
    <property type="entry name" value="TRYPSIN_SER"/>
    <property type="match status" value="1"/>
</dbReference>
<keyword evidence="11" id="KW-1185">Reference proteome</keyword>
<dbReference type="PaxDb" id="522772-Dacet_1974"/>
<dbReference type="InterPro" id="IPR043504">
    <property type="entry name" value="Peptidase_S1_PA_chymotrypsin"/>
</dbReference>
<keyword evidence="7" id="KW-1133">Transmembrane helix</keyword>
<evidence type="ECO:0000259" key="9">
    <source>
        <dbReference type="PROSITE" id="PS50240"/>
    </source>
</evidence>
<dbReference type="GO" id="GO:0004252">
    <property type="term" value="F:serine-type endopeptidase activity"/>
    <property type="evidence" value="ECO:0007669"/>
    <property type="project" value="InterPro"/>
</dbReference>
<feature type="signal peptide" evidence="8">
    <location>
        <begin position="1"/>
        <end position="23"/>
    </location>
</feature>
<dbReference type="PRINTS" id="PR00722">
    <property type="entry name" value="CHYMOTRYPSIN"/>
</dbReference>
<dbReference type="InterPro" id="IPR001314">
    <property type="entry name" value="Peptidase_S1A"/>
</dbReference>
<organism evidence="10 11">
    <name type="scientific">Denitrovibrio acetiphilus (strain DSM 12809 / NBRC 114555 / N2460)</name>
    <dbReference type="NCBI Taxonomy" id="522772"/>
    <lineage>
        <taxon>Bacteria</taxon>
        <taxon>Pseudomonadati</taxon>
        <taxon>Deferribacterota</taxon>
        <taxon>Deferribacteres</taxon>
        <taxon>Deferribacterales</taxon>
        <taxon>Geovibrionaceae</taxon>
        <taxon>Denitrovibrio</taxon>
    </lineage>
</organism>
<dbReference type="SUPFAM" id="SSF50494">
    <property type="entry name" value="Trypsin-like serine proteases"/>
    <property type="match status" value="1"/>
</dbReference>
<evidence type="ECO:0000256" key="7">
    <source>
        <dbReference type="SAM" id="Phobius"/>
    </source>
</evidence>
<evidence type="ECO:0000313" key="10">
    <source>
        <dbReference type="EMBL" id="ADD68737.1"/>
    </source>
</evidence>
<name>D4H1H7_DENA2</name>
<dbReference type="RefSeq" id="WP_013011247.1">
    <property type="nucleotide sequence ID" value="NC_013943.1"/>
</dbReference>
<evidence type="ECO:0000256" key="5">
    <source>
        <dbReference type="ARBA" id="ARBA00023157"/>
    </source>
</evidence>
<sequence length="325" mass="34609" precursor="true">MSKKFHVFTLTILVFICSITSFAADSISVRIINGTAAQEGEFPFMVELFLQQGGNYYSFCGGTLISDRWVLTAAHCLEDYTPDAVLHGTLVDDPLDVGQLAPVQQIIAHEDYDLFGDNMDNDIALLYLSQPVADLPINYVSSTLVPAFETGTVATTAGWGNTNPNFSSSSDVLLKVNIPVVAQSECASTYSNLTTPYTDNMICAGYEDGGYDSCQGDSGGPLFVQNSDGTETLIGVVSYGLGCAEAGQPGVYTKVANYFNWIEEKTGLTLTEYDGYIPVTDSGGSGGGGCSAAGTGSAFSFLLMFGFAGAYMLRRRFTKAKSNIV</sequence>
<evidence type="ECO:0000313" key="11">
    <source>
        <dbReference type="Proteomes" id="UP000002012"/>
    </source>
</evidence>
<accession>D4H1H7</accession>
<dbReference type="InterPro" id="IPR018114">
    <property type="entry name" value="TRYPSIN_HIS"/>
</dbReference>
<evidence type="ECO:0000256" key="6">
    <source>
        <dbReference type="RuleBase" id="RU363034"/>
    </source>
</evidence>
<protein>
    <submittedName>
        <fullName evidence="10">Peptidase S1 and S6 chymotrypsin/Hap</fullName>
    </submittedName>
</protein>
<dbReference type="Gene3D" id="2.40.10.10">
    <property type="entry name" value="Trypsin-like serine proteases"/>
    <property type="match status" value="1"/>
</dbReference>
<dbReference type="InterPro" id="IPR033116">
    <property type="entry name" value="TRYPSIN_SER"/>
</dbReference>
<dbReference type="AlphaFoldDB" id="D4H1H7"/>
<dbReference type="SMART" id="SM00020">
    <property type="entry name" value="Tryp_SPc"/>
    <property type="match status" value="1"/>
</dbReference>
<dbReference type="EMBL" id="CP001968">
    <property type="protein sequence ID" value="ADD68737.1"/>
    <property type="molecule type" value="Genomic_DNA"/>
</dbReference>
<dbReference type="InterPro" id="IPR009003">
    <property type="entry name" value="Peptidase_S1_PA"/>
</dbReference>
<keyword evidence="5" id="KW-1015">Disulfide bond</keyword>
<evidence type="ECO:0000256" key="8">
    <source>
        <dbReference type="SAM" id="SignalP"/>
    </source>
</evidence>
<keyword evidence="7" id="KW-0472">Membrane</keyword>
<feature type="transmembrane region" description="Helical" evidence="7">
    <location>
        <begin position="292"/>
        <end position="313"/>
    </location>
</feature>
<feature type="chain" id="PRO_5003057587" evidence="8">
    <location>
        <begin position="24"/>
        <end position="325"/>
    </location>
</feature>
<dbReference type="InParanoid" id="D4H1H7"/>
<dbReference type="eggNOG" id="COG5640">
    <property type="taxonomic scope" value="Bacteria"/>
</dbReference>
<dbReference type="CDD" id="cd00190">
    <property type="entry name" value="Tryp_SPc"/>
    <property type="match status" value="1"/>
</dbReference>
<keyword evidence="2 8" id="KW-0732">Signal</keyword>
<evidence type="ECO:0000256" key="4">
    <source>
        <dbReference type="ARBA" id="ARBA00022825"/>
    </source>
</evidence>
<dbReference type="GO" id="GO:0006508">
    <property type="term" value="P:proteolysis"/>
    <property type="evidence" value="ECO:0007669"/>
    <property type="project" value="UniProtKB-KW"/>
</dbReference>
<evidence type="ECO:0000256" key="2">
    <source>
        <dbReference type="ARBA" id="ARBA00022729"/>
    </source>
</evidence>
<dbReference type="PANTHER" id="PTHR24252">
    <property type="entry name" value="ACROSIN-RELATED"/>
    <property type="match status" value="1"/>
</dbReference>
<feature type="domain" description="Peptidase S1" evidence="9">
    <location>
        <begin position="31"/>
        <end position="267"/>
    </location>
</feature>
<evidence type="ECO:0000256" key="3">
    <source>
        <dbReference type="ARBA" id="ARBA00022801"/>
    </source>
</evidence>
<keyword evidence="3 6" id="KW-0378">Hydrolase</keyword>
<dbReference type="FunFam" id="2.40.10.10:FF:000120">
    <property type="entry name" value="Putative serine protease"/>
    <property type="match status" value="1"/>
</dbReference>
<dbReference type="PROSITE" id="PS00134">
    <property type="entry name" value="TRYPSIN_HIS"/>
    <property type="match status" value="1"/>
</dbReference>
<keyword evidence="7" id="KW-0812">Transmembrane</keyword>
<gene>
    <name evidence="10" type="ordered locus">Dacet_1974</name>
</gene>
<keyword evidence="4 6" id="KW-0720">Serine protease</keyword>
<dbReference type="Pfam" id="PF00089">
    <property type="entry name" value="Trypsin"/>
    <property type="match status" value="1"/>
</dbReference>
<evidence type="ECO:0000256" key="1">
    <source>
        <dbReference type="ARBA" id="ARBA00022670"/>
    </source>
</evidence>
<dbReference type="KEGG" id="dap:Dacet_1974"/>
<dbReference type="STRING" id="522772.Dacet_1974"/>
<keyword evidence="1 6" id="KW-0645">Protease</keyword>
<dbReference type="PROSITE" id="PS50240">
    <property type="entry name" value="TRYPSIN_DOM"/>
    <property type="match status" value="1"/>
</dbReference>